<dbReference type="SUPFAM" id="SSF53335">
    <property type="entry name" value="S-adenosyl-L-methionine-dependent methyltransferases"/>
    <property type="match status" value="1"/>
</dbReference>
<keyword evidence="3" id="KW-1185">Reference proteome</keyword>
<accession>A0A5C8PJA3</accession>
<dbReference type="NCBIfam" id="TIGR01444">
    <property type="entry name" value="fkbM_fam"/>
    <property type="match status" value="1"/>
</dbReference>
<dbReference type="PANTHER" id="PTHR36973:SF4">
    <property type="entry name" value="NODULATION PROTEIN"/>
    <property type="match status" value="1"/>
</dbReference>
<dbReference type="GO" id="GO:0032259">
    <property type="term" value="P:methylation"/>
    <property type="evidence" value="ECO:0007669"/>
    <property type="project" value="UniProtKB-KW"/>
</dbReference>
<gene>
    <name evidence="2" type="ORF">FHP25_21165</name>
</gene>
<protein>
    <submittedName>
        <fullName evidence="2">FkbM family methyltransferase</fullName>
    </submittedName>
</protein>
<evidence type="ECO:0000313" key="3">
    <source>
        <dbReference type="Proteomes" id="UP000321638"/>
    </source>
</evidence>
<dbReference type="Gene3D" id="3.40.50.150">
    <property type="entry name" value="Vaccinia Virus protein VP39"/>
    <property type="match status" value="1"/>
</dbReference>
<dbReference type="InterPro" id="IPR029063">
    <property type="entry name" value="SAM-dependent_MTases_sf"/>
</dbReference>
<dbReference type="InterPro" id="IPR053188">
    <property type="entry name" value="FkbM_Methyltransferase"/>
</dbReference>
<feature type="domain" description="Methyltransferase FkbM" evidence="1">
    <location>
        <begin position="73"/>
        <end position="213"/>
    </location>
</feature>
<dbReference type="OrthoDB" id="292760at2"/>
<dbReference type="RefSeq" id="WP_147848967.1">
    <property type="nucleotide sequence ID" value="NZ_VDUZ01000025.1"/>
</dbReference>
<dbReference type="GO" id="GO:0008171">
    <property type="term" value="F:O-methyltransferase activity"/>
    <property type="evidence" value="ECO:0007669"/>
    <property type="project" value="TreeGrafter"/>
</dbReference>
<dbReference type="AlphaFoldDB" id="A0A5C8PJA3"/>
<keyword evidence="2" id="KW-0489">Methyltransferase</keyword>
<dbReference type="Proteomes" id="UP000321638">
    <property type="component" value="Unassembled WGS sequence"/>
</dbReference>
<keyword evidence="2" id="KW-0808">Transferase</keyword>
<dbReference type="Pfam" id="PF05050">
    <property type="entry name" value="Methyltransf_21"/>
    <property type="match status" value="1"/>
</dbReference>
<name>A0A5C8PJA3_9HYPH</name>
<reference evidence="2 3" key="1">
    <citation type="submission" date="2019-06" db="EMBL/GenBank/DDBJ databases">
        <title>New taxonomy in bacterial strain CC-CFT640, isolated from vineyard.</title>
        <authorList>
            <person name="Lin S.-Y."/>
            <person name="Tsai C.-F."/>
            <person name="Young C.-C."/>
        </authorList>
    </citation>
    <scope>NUCLEOTIDE SEQUENCE [LARGE SCALE GENOMIC DNA]</scope>
    <source>
        <strain evidence="2 3">CC-CFT640</strain>
    </source>
</reference>
<sequence>MTMTTGMMVRNPAKAVIKRMLSYSTLVLHRVVGVVPAWPFVLRNLRAQGFEPRTVFDIGVAQGTPELYAVFPDSQYYLIDPTRESLPYMERIAKQLDARILNVALGDAEGELEIGVRTNDIGGSTFYEEVGPLGPTRRYPVPVQRFDQVIDGFERPALCKIDVQGSEMSVLRGMGERIHDVDAILIEASVIATIHDGPEIAEVVSFLRQRGFVIYDVLGGGRRPLDSALAQLDLLFVKEDSPLRADHRWSATA</sequence>
<dbReference type="InterPro" id="IPR006342">
    <property type="entry name" value="FkbM_mtfrase"/>
</dbReference>
<comment type="caution">
    <text evidence="2">The sequence shown here is derived from an EMBL/GenBank/DDBJ whole genome shotgun (WGS) entry which is preliminary data.</text>
</comment>
<proteinExistence type="predicted"/>
<dbReference type="EMBL" id="VDUZ01000025">
    <property type="protein sequence ID" value="TXL73445.1"/>
    <property type="molecule type" value="Genomic_DNA"/>
</dbReference>
<dbReference type="PANTHER" id="PTHR36973">
    <property type="entry name" value="SLL1456 PROTEIN-RELATED"/>
    <property type="match status" value="1"/>
</dbReference>
<evidence type="ECO:0000259" key="1">
    <source>
        <dbReference type="Pfam" id="PF05050"/>
    </source>
</evidence>
<evidence type="ECO:0000313" key="2">
    <source>
        <dbReference type="EMBL" id="TXL73445.1"/>
    </source>
</evidence>
<organism evidence="2 3">
    <name type="scientific">Vineibacter terrae</name>
    <dbReference type="NCBI Taxonomy" id="2586908"/>
    <lineage>
        <taxon>Bacteria</taxon>
        <taxon>Pseudomonadati</taxon>
        <taxon>Pseudomonadota</taxon>
        <taxon>Alphaproteobacteria</taxon>
        <taxon>Hyphomicrobiales</taxon>
        <taxon>Vineibacter</taxon>
    </lineage>
</organism>